<keyword evidence="3 4" id="KW-0378">Hydrolase</keyword>
<dbReference type="EMBL" id="FQZR01000002">
    <property type="protein sequence ID" value="SHI63436.1"/>
    <property type="molecule type" value="Genomic_DNA"/>
</dbReference>
<keyword evidence="4" id="KW-0460">Magnesium</keyword>
<dbReference type="EC" id="3.1.3.12" evidence="4"/>
<dbReference type="Pfam" id="PF02358">
    <property type="entry name" value="Trehalose_PPase"/>
    <property type="match status" value="1"/>
</dbReference>
<dbReference type="SUPFAM" id="SSF56784">
    <property type="entry name" value="HAD-like"/>
    <property type="match status" value="1"/>
</dbReference>
<accession>A0A8G2C7G0</accession>
<name>A0A8G2C7G0_9BACT</name>
<evidence type="ECO:0000256" key="1">
    <source>
        <dbReference type="ARBA" id="ARBA00005199"/>
    </source>
</evidence>
<dbReference type="AlphaFoldDB" id="A0A8G2C7G0"/>
<comment type="pathway">
    <text evidence="1 4">Glycan biosynthesis; trehalose biosynthesis.</text>
</comment>
<dbReference type="GO" id="GO:0004805">
    <property type="term" value="F:trehalose-phosphatase activity"/>
    <property type="evidence" value="ECO:0007669"/>
    <property type="project" value="UniProtKB-EC"/>
</dbReference>
<evidence type="ECO:0000313" key="6">
    <source>
        <dbReference type="Proteomes" id="UP000184001"/>
    </source>
</evidence>
<dbReference type="Proteomes" id="UP000184001">
    <property type="component" value="Unassembled WGS sequence"/>
</dbReference>
<dbReference type="UniPathway" id="UPA00299"/>
<evidence type="ECO:0000256" key="3">
    <source>
        <dbReference type="ARBA" id="ARBA00022801"/>
    </source>
</evidence>
<dbReference type="GO" id="GO:0046872">
    <property type="term" value="F:metal ion binding"/>
    <property type="evidence" value="ECO:0007669"/>
    <property type="project" value="UniProtKB-KW"/>
</dbReference>
<dbReference type="NCBIfam" id="TIGR01484">
    <property type="entry name" value="HAD-SF-IIB"/>
    <property type="match status" value="1"/>
</dbReference>
<dbReference type="Gene3D" id="3.30.70.1020">
    <property type="entry name" value="Trehalose-6-phosphate phosphatase related protein, domain 2"/>
    <property type="match status" value="1"/>
</dbReference>
<evidence type="ECO:0000256" key="2">
    <source>
        <dbReference type="ARBA" id="ARBA00008770"/>
    </source>
</evidence>
<evidence type="ECO:0000313" key="5">
    <source>
        <dbReference type="EMBL" id="SHI63436.1"/>
    </source>
</evidence>
<comment type="catalytic activity">
    <reaction evidence="4">
        <text>alpha,alpha-trehalose 6-phosphate + H2O = alpha,alpha-trehalose + phosphate</text>
        <dbReference type="Rhea" id="RHEA:23420"/>
        <dbReference type="ChEBI" id="CHEBI:15377"/>
        <dbReference type="ChEBI" id="CHEBI:16551"/>
        <dbReference type="ChEBI" id="CHEBI:43474"/>
        <dbReference type="ChEBI" id="CHEBI:58429"/>
        <dbReference type="EC" id="3.1.3.12"/>
    </reaction>
</comment>
<dbReference type="NCBIfam" id="TIGR00685">
    <property type="entry name" value="T6PP"/>
    <property type="match status" value="1"/>
</dbReference>
<dbReference type="InterPro" id="IPR023214">
    <property type="entry name" value="HAD_sf"/>
</dbReference>
<dbReference type="InterPro" id="IPR036412">
    <property type="entry name" value="HAD-like_sf"/>
</dbReference>
<evidence type="ECO:0000256" key="4">
    <source>
        <dbReference type="RuleBase" id="RU361117"/>
    </source>
</evidence>
<dbReference type="PANTHER" id="PTHR43768:SF3">
    <property type="entry name" value="TREHALOSE 6-PHOSPHATE PHOSPHATASE"/>
    <property type="match status" value="1"/>
</dbReference>
<comment type="cofactor">
    <cofactor evidence="4">
        <name>Mg(2+)</name>
        <dbReference type="ChEBI" id="CHEBI:18420"/>
    </cofactor>
</comment>
<proteinExistence type="inferred from homology"/>
<dbReference type="Gene3D" id="3.40.50.1000">
    <property type="entry name" value="HAD superfamily/HAD-like"/>
    <property type="match status" value="1"/>
</dbReference>
<sequence>MIKPWTVEQQADFGQKLAACRRAVLFLDYDGTLAPLVPDRHNARPFPGVREALERLLVIKHCRTVLVSGRPVKELQPLLQSRLPFEAWGSHGGEHLRVSGQLDLVSIPEKAREGLRIAAERVAVLLGDHAIECKPNSVAAHVSSINAELIPQYIIDLEELLEPIAENFGLELLDFHEGVEVRVPGINKSRAIHSVLSEEPKDAVVAYIGDDVTDEDAFRALGEQSYTILIGREKRSSAARWLLSEKSDGLHIVEFLNATASALS</sequence>
<comment type="function">
    <text evidence="4">Removes the phosphate from trehalose 6-phosphate to produce free trehalose.</text>
</comment>
<dbReference type="InterPro" id="IPR003337">
    <property type="entry name" value="Trehalose_PPase"/>
</dbReference>
<dbReference type="RefSeq" id="WP_020001646.1">
    <property type="nucleotide sequence ID" value="NZ_CP192219.1"/>
</dbReference>
<dbReference type="PANTHER" id="PTHR43768">
    <property type="entry name" value="TREHALOSE 6-PHOSPHATE PHOSPHATASE"/>
    <property type="match status" value="1"/>
</dbReference>
<dbReference type="InterPro" id="IPR044651">
    <property type="entry name" value="OTSB-like"/>
</dbReference>
<reference evidence="5 6" key="1">
    <citation type="submission" date="2016-11" db="EMBL/GenBank/DDBJ databases">
        <authorList>
            <person name="Varghese N."/>
            <person name="Submissions S."/>
        </authorList>
    </citation>
    <scope>NUCLEOTIDE SEQUENCE [LARGE SCALE GENOMIC DNA]</scope>
    <source>
        <strain evidence="5 6">DSM 17919</strain>
    </source>
</reference>
<dbReference type="GO" id="GO:0005992">
    <property type="term" value="P:trehalose biosynthetic process"/>
    <property type="evidence" value="ECO:0007669"/>
    <property type="project" value="UniProtKB-UniPathway"/>
</dbReference>
<organism evidence="5 6">
    <name type="scientific">Halodesulfovibrio aestuarii</name>
    <dbReference type="NCBI Taxonomy" id="126333"/>
    <lineage>
        <taxon>Bacteria</taxon>
        <taxon>Pseudomonadati</taxon>
        <taxon>Thermodesulfobacteriota</taxon>
        <taxon>Desulfovibrionia</taxon>
        <taxon>Desulfovibrionales</taxon>
        <taxon>Desulfovibrionaceae</taxon>
        <taxon>Halodesulfovibrio</taxon>
    </lineage>
</organism>
<dbReference type="InterPro" id="IPR006379">
    <property type="entry name" value="HAD-SF_hydro_IIB"/>
</dbReference>
<gene>
    <name evidence="5" type="ORF">SAMN05660830_00519</name>
</gene>
<comment type="similarity">
    <text evidence="2 4">Belongs to the trehalose phosphatase family.</text>
</comment>
<keyword evidence="4" id="KW-0479">Metal-binding</keyword>
<comment type="caution">
    <text evidence="5">The sequence shown here is derived from an EMBL/GenBank/DDBJ whole genome shotgun (WGS) entry which is preliminary data.</text>
</comment>
<protein>
    <recommendedName>
        <fullName evidence="4">Trehalose 6-phosphate phosphatase</fullName>
        <ecNumber evidence="4">3.1.3.12</ecNumber>
    </recommendedName>
</protein>